<proteinExistence type="predicted"/>
<reference evidence="2 3" key="1">
    <citation type="submission" date="2019-02" db="EMBL/GenBank/DDBJ databases">
        <title>Investigation of anaerobic lignin degradation for improved lignocellulosic biofuels.</title>
        <authorList>
            <person name="Deangelis K."/>
        </authorList>
    </citation>
    <scope>NUCLEOTIDE SEQUENCE [LARGE SCALE GENOMIC DNA]</scope>
    <source>
        <strain evidence="2 3">159R</strain>
    </source>
</reference>
<name>A0A4R1NFX0_9GAMM</name>
<feature type="compositionally biased region" description="Basic and acidic residues" evidence="1">
    <location>
        <begin position="1"/>
        <end position="11"/>
    </location>
</feature>
<feature type="region of interest" description="Disordered" evidence="1">
    <location>
        <begin position="1"/>
        <end position="28"/>
    </location>
</feature>
<feature type="compositionally biased region" description="Basic and acidic residues" evidence="1">
    <location>
        <begin position="171"/>
        <end position="186"/>
    </location>
</feature>
<sequence>MPISSIHDHQRTIGVYQQRHKKKGKSSTKANTAFYQCNPFEEGRAIQQLAHAGNVTLCRKKNEKQINKHMLASSLLNVTILLLSLKPNHNDHNKTISFGREILITSLPDTHNASGVVLSCGNICFFDKFPLRKPCVAGRKTAGVFSRKKGSPAAPAIGSRPAKTAKPALPADKRHVEKPAKTDRVEAPPYNVSSGAANQPVHYCERPFIDGLRQFINPMKYYQSLFEHEKSDQYGAIAKEIKNNYRTEDVCIRYLKDRDTDIPDRFFYLKKNMDMFRIEINKVQGVVSKALLKLKRSTEKNVFGSLRYHPQNTIVRYLKNALGTHDDGILQQAMLRVEYYLLQLENYFRKYKGNILFATSKIMNAPEIPFQEPLMGFTLPMDSRHRIVVMVDYFDKTVARKDRLRITELAEDANIQVGTTSFVYSPKSRQLGDGNEILEFFDEDIFANGKEAFIFDDLFIKSYENALDVRVDAAQLIQAIKSDPMLQKNIMMDNAHFMAKIIYDIAHYQSYGQDFLSPPHDRKNTNGLGPVFTKALLNLIIKQHGVA</sequence>
<dbReference type="EMBL" id="SJOI01000001">
    <property type="protein sequence ID" value="TCL05839.1"/>
    <property type="molecule type" value="Genomic_DNA"/>
</dbReference>
<feature type="region of interest" description="Disordered" evidence="1">
    <location>
        <begin position="148"/>
        <end position="191"/>
    </location>
</feature>
<dbReference type="AlphaFoldDB" id="A0A4R1NFX0"/>
<dbReference type="OrthoDB" id="6636449at2"/>
<comment type="caution">
    <text evidence="2">The sequence shown here is derived from an EMBL/GenBank/DDBJ whole genome shotgun (WGS) entry which is preliminary data.</text>
</comment>
<protein>
    <submittedName>
        <fullName evidence="2">Uncharacterized protein</fullName>
    </submittedName>
</protein>
<gene>
    <name evidence="2" type="ORF">EZJ58_4061</name>
</gene>
<evidence type="ECO:0000313" key="3">
    <source>
        <dbReference type="Proteomes" id="UP000294555"/>
    </source>
</evidence>
<evidence type="ECO:0000313" key="2">
    <source>
        <dbReference type="EMBL" id="TCL05839.1"/>
    </source>
</evidence>
<organism evidence="2 3">
    <name type="scientific">Sodalis ligni</name>
    <dbReference type="NCBI Taxonomy" id="2697027"/>
    <lineage>
        <taxon>Bacteria</taxon>
        <taxon>Pseudomonadati</taxon>
        <taxon>Pseudomonadota</taxon>
        <taxon>Gammaproteobacteria</taxon>
        <taxon>Enterobacterales</taxon>
        <taxon>Bruguierivoracaceae</taxon>
        <taxon>Sodalis</taxon>
    </lineage>
</organism>
<evidence type="ECO:0000256" key="1">
    <source>
        <dbReference type="SAM" id="MobiDB-lite"/>
    </source>
</evidence>
<dbReference type="Proteomes" id="UP000294555">
    <property type="component" value="Unassembled WGS sequence"/>
</dbReference>
<keyword evidence="3" id="KW-1185">Reference proteome</keyword>
<dbReference type="RefSeq" id="WP_132924747.1">
    <property type="nucleotide sequence ID" value="NZ_SJOI01000001.1"/>
</dbReference>
<accession>A0A4R1NFX0</accession>